<dbReference type="SUPFAM" id="SSF56801">
    <property type="entry name" value="Acetyl-CoA synthetase-like"/>
    <property type="match status" value="1"/>
</dbReference>
<dbReference type="Gene3D" id="3.30.450.350">
    <property type="entry name" value="CHASE domain"/>
    <property type="match status" value="1"/>
</dbReference>
<feature type="transmembrane region" description="Helical" evidence="5">
    <location>
        <begin position="675"/>
        <end position="696"/>
    </location>
</feature>
<evidence type="ECO:0000313" key="8">
    <source>
        <dbReference type="Proteomes" id="UP001178507"/>
    </source>
</evidence>
<dbReference type="Pfam" id="PF00501">
    <property type="entry name" value="AMP-binding"/>
    <property type="match status" value="1"/>
</dbReference>
<dbReference type="GO" id="GO:0007165">
    <property type="term" value="P:signal transduction"/>
    <property type="evidence" value="ECO:0007669"/>
    <property type="project" value="UniProtKB-ARBA"/>
</dbReference>
<feature type="transmembrane region" description="Helical" evidence="5">
    <location>
        <begin position="1281"/>
        <end position="1303"/>
    </location>
</feature>
<keyword evidence="8" id="KW-1185">Reference proteome</keyword>
<proteinExistence type="predicted"/>
<dbReference type="Pfam" id="PF13193">
    <property type="entry name" value="AMP-binding_C"/>
    <property type="match status" value="1"/>
</dbReference>
<evidence type="ECO:0000256" key="1">
    <source>
        <dbReference type="ARBA" id="ARBA00004370"/>
    </source>
</evidence>
<evidence type="ECO:0000256" key="5">
    <source>
        <dbReference type="SAM" id="Phobius"/>
    </source>
</evidence>
<dbReference type="Gene3D" id="3.30.300.30">
    <property type="match status" value="1"/>
</dbReference>
<dbReference type="SMART" id="SM01079">
    <property type="entry name" value="CHASE"/>
    <property type="match status" value="1"/>
</dbReference>
<dbReference type="InterPro" id="IPR042240">
    <property type="entry name" value="CHASE_sf"/>
</dbReference>
<evidence type="ECO:0000256" key="4">
    <source>
        <dbReference type="ARBA" id="ARBA00023136"/>
    </source>
</evidence>
<evidence type="ECO:0000259" key="6">
    <source>
        <dbReference type="PROSITE" id="PS50839"/>
    </source>
</evidence>
<feature type="domain" description="CHASE" evidence="6">
    <location>
        <begin position="1082"/>
        <end position="1156"/>
    </location>
</feature>
<keyword evidence="4 5" id="KW-0472">Membrane</keyword>
<reference evidence="7" key="1">
    <citation type="submission" date="2023-08" db="EMBL/GenBank/DDBJ databases">
        <authorList>
            <person name="Chen Y."/>
            <person name="Shah S."/>
            <person name="Dougan E. K."/>
            <person name="Thang M."/>
            <person name="Chan C."/>
        </authorList>
    </citation>
    <scope>NUCLEOTIDE SEQUENCE</scope>
</reference>
<dbReference type="GO" id="GO:0016020">
    <property type="term" value="C:membrane"/>
    <property type="evidence" value="ECO:0007669"/>
    <property type="project" value="UniProtKB-SubCell"/>
</dbReference>
<organism evidence="7 8">
    <name type="scientific">Effrenium voratum</name>
    <dbReference type="NCBI Taxonomy" id="2562239"/>
    <lineage>
        <taxon>Eukaryota</taxon>
        <taxon>Sar</taxon>
        <taxon>Alveolata</taxon>
        <taxon>Dinophyceae</taxon>
        <taxon>Suessiales</taxon>
        <taxon>Symbiodiniaceae</taxon>
        <taxon>Effrenium</taxon>
    </lineage>
</organism>
<keyword evidence="2 5" id="KW-0812">Transmembrane</keyword>
<dbReference type="InterPro" id="IPR025110">
    <property type="entry name" value="AMP-bd_C"/>
</dbReference>
<dbReference type="InterPro" id="IPR000873">
    <property type="entry name" value="AMP-dep_synth/lig_dom"/>
</dbReference>
<evidence type="ECO:0000256" key="2">
    <source>
        <dbReference type="ARBA" id="ARBA00022692"/>
    </source>
</evidence>
<feature type="transmembrane region" description="Helical" evidence="5">
    <location>
        <begin position="924"/>
        <end position="945"/>
    </location>
</feature>
<evidence type="ECO:0000313" key="7">
    <source>
        <dbReference type="EMBL" id="CAJ1372127.1"/>
    </source>
</evidence>
<evidence type="ECO:0000256" key="3">
    <source>
        <dbReference type="ARBA" id="ARBA00022989"/>
    </source>
</evidence>
<feature type="transmembrane region" description="Helical" evidence="5">
    <location>
        <begin position="592"/>
        <end position="614"/>
    </location>
</feature>
<dbReference type="GO" id="GO:0006631">
    <property type="term" value="P:fatty acid metabolic process"/>
    <property type="evidence" value="ECO:0007669"/>
    <property type="project" value="TreeGrafter"/>
</dbReference>
<comment type="subcellular location">
    <subcellularLocation>
        <location evidence="1">Membrane</location>
    </subcellularLocation>
</comment>
<dbReference type="PANTHER" id="PTHR43201">
    <property type="entry name" value="ACYL-COA SYNTHETASE"/>
    <property type="match status" value="1"/>
</dbReference>
<feature type="transmembrane region" description="Helical" evidence="5">
    <location>
        <begin position="771"/>
        <end position="792"/>
    </location>
</feature>
<feature type="transmembrane region" description="Helical" evidence="5">
    <location>
        <begin position="872"/>
        <end position="890"/>
    </location>
</feature>
<comment type="caution">
    <text evidence="7">The sequence shown here is derived from an EMBL/GenBank/DDBJ whole genome shotgun (WGS) entry which is preliminary data.</text>
</comment>
<accession>A0AA36HP76</accession>
<dbReference type="PANTHER" id="PTHR43201:SF10">
    <property type="entry name" value="CARRIER DOMAIN-CONTAINING PROTEIN"/>
    <property type="match status" value="1"/>
</dbReference>
<dbReference type="EMBL" id="CAUJNA010000114">
    <property type="protein sequence ID" value="CAJ1372127.1"/>
    <property type="molecule type" value="Genomic_DNA"/>
</dbReference>
<name>A0AA36HP76_9DINO</name>
<dbReference type="InterPro" id="IPR045851">
    <property type="entry name" value="AMP-bd_C_sf"/>
</dbReference>
<feature type="transmembrane region" description="Helical" evidence="5">
    <location>
        <begin position="837"/>
        <end position="863"/>
    </location>
</feature>
<sequence length="1660" mass="183176">MGTKGTSKEVQKDFENWLDVIPDNSEPLIREVGNREPLTYNQLHSFAKDQEVWLSRFGIGLSDRVCTMIPNGPEAAVCFLVFPLRCVFAPLNPAFTAPEIEFEFQDLPCHTVVVMKGEDNSATLQVAAAQKVQVLEMAASSTTAGLFTLALHPQSPVNLSARRTPSTETRSARKDVALVLHTSGTTKKPKIVPLTHENLTVGALCIKSTLQRKPEDVCLNLMPLYHIHGLSVNVLATAMSGASVICSPGYRGPDKPAEWLSSGAANWYSAVPTMHQGIVEAALSSDDFNAETAGVGLIRNCSAALVPVLANKMEQLFRCVVMPTYAMSESMPIASNPLPPHLRVLRSVGQAAGPGMALRHEGSDATVQPGEEAEVCVRGACVTKGYEMRAHMDQDPNIEAFTPDGWLRTGDKGYIDENNYLCLSGRYKEIINRGGEKISPFEVENVCRQWPAVFDCIAFSCPHVQLGETVGLAAVLREGEKITGTRLEELRSFAAEKMSEKWLPQTILFMKDIPKGSTGKPARIGLAKRMNLEPLDIDQPNQVTVWDATSGLPVPVDEAAKKATAKKAVDSLGRVRDVNDAKDQELALIESMYGFAIPWILFFHMFLYTFDYSYGDAAGDYTAPFRKEQDPWMIGLRLGYSMKPVTLFLLCYGYLEAQDRNFQFGGFERELVIGLLIITVNVLSSLFKTFLEFLVGRATPQDLPKDSIFEAFYPQNLLFHKGGWFLECIFFGRIILVLCHKLRIPGYLQILVALCVAAWQPPRMLEPRQSVSALSLAYVMLAGGAYVAPVFVRRFGTMKPSLALRTAAAGYLALCCCSPKATSFSDASRMPCLEQTLLPVTVCLPFSMAQQALWVAAVAVLLAPQVGFLRQLGRYALGAFLFGGTTWMFLRDYGVTLGGVTLLPSLGQVSQAFKGHPGDVGLTVGYILFLLAVIYCTCFFTGLVFHTFVGSMGKSCGKAFRVLRSLLADVEMGDGWRLSQVSLHTDVFVISAIIGVSIYNLTASDASLLYHARESILDLATSKGNLIAAELRKASSCVLALDTMVTFDAWGKTLQQFDSVAKGLMQMCRSASELQLAPSGKILYLYPMTEEALGLDMLLNPQSGRASYNSIRQQETRLVGPVELVEGGFGLLVIRPIFSPVAPERLPDAWYVFGGVNYTRNCSAQSTELCHFPGPELGGQPSFFWGFGLSLSRLEDILQVVNLKGLENGAHRVAGVSRFAYELSSEVNGQRLTWQRSSDPEPLIQPVEVTVGLEEYGFEYLLKVAPMGGWPVVSDDFWRQLLLVLPMTALLGVGLGVNVIITLQRRAKRVKEMKKLTEEKISRTILDSVSNLNSLQFPMCLISCEDFLSCGRLQSHEAARSLGRLFVIDRPELSAKLCREEGVVFMSHQWAGFTDPDDAHGSQYVAMKVAVECLKSEGRRCGWVWVDYTSIPQENTFQQQAAINSLPVYATYCSIFISVVPKCTHGDTGDTLDFDSYRSRAWCRLEKLSYETCCWNAQREFYVCDGQRLSTEKGSGEDWFLHVLGGTFSCCARSHPGRMKCDKQKIVGVMLAVYWRLLSMQRDVPEFAARAGKLLSLISGNTEKYFPGRQLYTSDERCTWLPLFEGSVPVLCEMFEEDSMRESAQRLKVPGVNDPAELVSSHYGSGHSLTEAFDPTTFSM</sequence>
<dbReference type="PROSITE" id="PS50839">
    <property type="entry name" value="CHASE"/>
    <property type="match status" value="1"/>
</dbReference>
<keyword evidence="3 5" id="KW-1133">Transmembrane helix</keyword>
<dbReference type="GO" id="GO:0031956">
    <property type="term" value="F:medium-chain fatty acid-CoA ligase activity"/>
    <property type="evidence" value="ECO:0007669"/>
    <property type="project" value="TreeGrafter"/>
</dbReference>
<dbReference type="Gene3D" id="3.40.50.12780">
    <property type="entry name" value="N-terminal domain of ligase-like"/>
    <property type="match status" value="1"/>
</dbReference>
<dbReference type="InterPro" id="IPR042099">
    <property type="entry name" value="ANL_N_sf"/>
</dbReference>
<feature type="transmembrane region" description="Helical" evidence="5">
    <location>
        <begin position="634"/>
        <end position="655"/>
    </location>
</feature>
<dbReference type="Proteomes" id="UP001178507">
    <property type="component" value="Unassembled WGS sequence"/>
</dbReference>
<dbReference type="InterPro" id="IPR006189">
    <property type="entry name" value="CHASE_dom"/>
</dbReference>
<gene>
    <name evidence="7" type="ORF">EVOR1521_LOCUS2267</name>
</gene>
<protein>
    <recommendedName>
        <fullName evidence="6">CHASE domain-containing protein</fullName>
    </recommendedName>
</protein>